<dbReference type="PANTHER" id="PTHR47618">
    <property type="entry name" value="BIFUNCTIONAL OLIGORIBONUCLEASE AND PAP PHOSPHATASE NRNA"/>
    <property type="match status" value="1"/>
</dbReference>
<gene>
    <name evidence="2" type="ordered locus">Clole_3705</name>
</gene>
<organism evidence="2 3">
    <name type="scientific">Cellulosilyticum lentocellum (strain ATCC 49066 / DSM 5427 / NCIMB 11756 / RHM5)</name>
    <name type="common">Clostridium lentocellum</name>
    <dbReference type="NCBI Taxonomy" id="642492"/>
    <lineage>
        <taxon>Bacteria</taxon>
        <taxon>Bacillati</taxon>
        <taxon>Bacillota</taxon>
        <taxon>Clostridia</taxon>
        <taxon>Lachnospirales</taxon>
        <taxon>Cellulosilyticaceae</taxon>
        <taxon>Cellulosilyticum</taxon>
    </lineage>
</organism>
<dbReference type="InterPro" id="IPR001667">
    <property type="entry name" value="DDH_dom"/>
</dbReference>
<dbReference type="SUPFAM" id="SSF64182">
    <property type="entry name" value="DHH phosphoesterases"/>
    <property type="match status" value="1"/>
</dbReference>
<dbReference type="Gene3D" id="3.90.1640.10">
    <property type="entry name" value="inorganic pyrophosphatase (n-terminal core)"/>
    <property type="match status" value="1"/>
</dbReference>
<evidence type="ECO:0000259" key="1">
    <source>
        <dbReference type="Pfam" id="PF01368"/>
    </source>
</evidence>
<dbReference type="HOGENOM" id="CLU_022241_0_0_9"/>
<sequence length="497" mass="55896">MKLSDLITTAPITIQCHDNPDADALGAGYALYTYLRLKGCDTRLIYSGHFQIQKTNLVAMIDLLNIPIEYTKMTKVNGLLITIDCQYGAGNVTLIEADDVAIIDHHQIEITNVEKSEICSFLGSCSTLVWQMFLDTGFEVNEFPLIATALYYGLFTDTSQFAELYHPLDKDMRDHLHIDESIIKRLKNSNLSLAEIEIAGLALIRYTYNEVYRFSLIKARPCDPNILGLISDMMLQVDTVNTCVVYSELTNGIKLSVRSCVKEIKASELATYLTEEIGSGGGHLEKAGGFINQKLFEKSYPGLSSEAYFLNRLDSYHKSYDIVDAGTYVMDTFDMPLYQKLPIPIGYVETMKLLPPHTPAIVRTLEGDIDITASENVYIMIGIDGEVYPIQKDKFERSYERLSSGFVLDDAQYFPSIKNKLTGETLLLKDHVQSCLARGKVQIYAKPLTRVTKVFTAWDKSKYMYGAIGDYIAVRSDDPHDIYIIKGDIFLKTYGVV</sequence>
<evidence type="ECO:0000313" key="2">
    <source>
        <dbReference type="EMBL" id="ADZ85388.1"/>
    </source>
</evidence>
<proteinExistence type="predicted"/>
<keyword evidence="3" id="KW-1185">Reference proteome</keyword>
<dbReference type="STRING" id="642492.Clole_3705"/>
<accession>F2JHP6</accession>
<dbReference type="AlphaFoldDB" id="F2JHP6"/>
<dbReference type="InterPro" id="IPR051319">
    <property type="entry name" value="Oligoribo/pAp-PDE_c-di-AMP_PDE"/>
</dbReference>
<dbReference type="InterPro" id="IPR038763">
    <property type="entry name" value="DHH_sf"/>
</dbReference>
<protein>
    <submittedName>
        <fullName evidence="2">Phosphoesterase RecJ domain protein</fullName>
    </submittedName>
</protein>
<dbReference type="RefSeq" id="WP_013658664.1">
    <property type="nucleotide sequence ID" value="NC_015275.1"/>
</dbReference>
<evidence type="ECO:0000313" key="3">
    <source>
        <dbReference type="Proteomes" id="UP000008467"/>
    </source>
</evidence>
<reference evidence="2 3" key="1">
    <citation type="journal article" date="2011" name="J. Bacteriol.">
        <title>Complete genome sequence of the cellulose-degrading bacterium Cellulosilyticum lentocellum.</title>
        <authorList>
            <consortium name="US DOE Joint Genome Institute"/>
            <person name="Miller D.A."/>
            <person name="Suen G."/>
            <person name="Bruce D."/>
            <person name="Copeland A."/>
            <person name="Cheng J.F."/>
            <person name="Detter C."/>
            <person name="Goodwin L.A."/>
            <person name="Han C.S."/>
            <person name="Hauser L.J."/>
            <person name="Land M.L."/>
            <person name="Lapidus A."/>
            <person name="Lucas S."/>
            <person name="Meincke L."/>
            <person name="Pitluck S."/>
            <person name="Tapia R."/>
            <person name="Teshima H."/>
            <person name="Woyke T."/>
            <person name="Fox B.G."/>
            <person name="Angert E.R."/>
            <person name="Currie C.R."/>
        </authorList>
    </citation>
    <scope>NUCLEOTIDE SEQUENCE [LARGE SCALE GENOMIC DNA]</scope>
    <source>
        <strain evidence="3">ATCC 49066 / DSM 5427 / NCIMB 11756 / RHM5</strain>
    </source>
</reference>
<dbReference type="PANTHER" id="PTHR47618:SF1">
    <property type="entry name" value="BIFUNCTIONAL OLIGORIBONUCLEASE AND PAP PHOSPHATASE NRNA"/>
    <property type="match status" value="1"/>
</dbReference>
<dbReference type="EMBL" id="CP002582">
    <property type="protein sequence ID" value="ADZ85388.1"/>
    <property type="molecule type" value="Genomic_DNA"/>
</dbReference>
<dbReference type="Proteomes" id="UP000008467">
    <property type="component" value="Chromosome"/>
</dbReference>
<name>F2JHP6_CELLD</name>
<dbReference type="Pfam" id="PF01368">
    <property type="entry name" value="DHH"/>
    <property type="match status" value="1"/>
</dbReference>
<dbReference type="Gene3D" id="3.10.310.30">
    <property type="match status" value="1"/>
</dbReference>
<feature type="domain" description="DDH" evidence="1">
    <location>
        <begin position="12"/>
        <end position="153"/>
    </location>
</feature>
<dbReference type="KEGG" id="cle:Clole_3705"/>
<dbReference type="eggNOG" id="COG0618">
    <property type="taxonomic scope" value="Bacteria"/>
</dbReference>